<dbReference type="RefSeq" id="WP_161012075.1">
    <property type="nucleotide sequence ID" value="NZ_WWCK01000001.1"/>
</dbReference>
<protein>
    <submittedName>
        <fullName evidence="1">Uncharacterized protein</fullName>
    </submittedName>
</protein>
<evidence type="ECO:0000313" key="1">
    <source>
        <dbReference type="EMBL" id="MYM65465.1"/>
    </source>
</evidence>
<sequence length="125" mass="13826">MITASLMSQPGRWLPGAALAATAPTNDIPPMTDPLGLHWRQPADIRSAPMDDEFVRLTSRQVAGLLEYSSSYPSGTYDGKCWLRDGGAVQWLCWYGPHDEPGKISIEYRAVLTEEAALHELGRRI</sequence>
<name>A0A7X4GLW9_9BURK</name>
<reference evidence="1 2" key="1">
    <citation type="submission" date="2019-12" db="EMBL/GenBank/DDBJ databases">
        <title>Novel species isolated from a subtropical stream in China.</title>
        <authorList>
            <person name="Lu H."/>
        </authorList>
    </citation>
    <scope>NUCLEOTIDE SEQUENCE [LARGE SCALE GENOMIC DNA]</scope>
    <source>
        <strain evidence="1 2">FT55W</strain>
    </source>
</reference>
<dbReference type="Proteomes" id="UP000450012">
    <property type="component" value="Unassembled WGS sequence"/>
</dbReference>
<dbReference type="AlphaFoldDB" id="A0A7X4GLW9"/>
<gene>
    <name evidence="1" type="ORF">GTP45_01280</name>
</gene>
<proteinExistence type="predicted"/>
<comment type="caution">
    <text evidence="1">The sequence shown here is derived from an EMBL/GenBank/DDBJ whole genome shotgun (WGS) entry which is preliminary data.</text>
</comment>
<evidence type="ECO:0000313" key="2">
    <source>
        <dbReference type="Proteomes" id="UP000450012"/>
    </source>
</evidence>
<keyword evidence="2" id="KW-1185">Reference proteome</keyword>
<dbReference type="EMBL" id="WWCK01000001">
    <property type="protein sequence ID" value="MYM65465.1"/>
    <property type="molecule type" value="Genomic_DNA"/>
</dbReference>
<organism evidence="1 2">
    <name type="scientific">Duganella rivi</name>
    <dbReference type="NCBI Taxonomy" id="2666083"/>
    <lineage>
        <taxon>Bacteria</taxon>
        <taxon>Pseudomonadati</taxon>
        <taxon>Pseudomonadota</taxon>
        <taxon>Betaproteobacteria</taxon>
        <taxon>Burkholderiales</taxon>
        <taxon>Oxalobacteraceae</taxon>
        <taxon>Telluria group</taxon>
        <taxon>Duganella</taxon>
    </lineage>
</organism>
<accession>A0A7X4GLW9</accession>